<proteinExistence type="predicted"/>
<dbReference type="eggNOG" id="COG0456">
    <property type="taxonomic scope" value="Bacteria"/>
</dbReference>
<dbReference type="Proteomes" id="UP000015520">
    <property type="component" value="Unassembled WGS sequence"/>
</dbReference>
<dbReference type="OrthoDB" id="9805924at2"/>
<evidence type="ECO:0000259" key="1">
    <source>
        <dbReference type="PROSITE" id="PS51186"/>
    </source>
</evidence>
<evidence type="ECO:0000313" key="2">
    <source>
        <dbReference type="EMBL" id="EQB38761.1"/>
    </source>
</evidence>
<dbReference type="EMBL" id="AUPZ01000011">
    <property type="protein sequence ID" value="EQB38761.1"/>
    <property type="molecule type" value="Genomic_DNA"/>
</dbReference>
<feature type="domain" description="N-acetyltransferase" evidence="1">
    <location>
        <begin position="1"/>
        <end position="141"/>
    </location>
</feature>
<sequence>MQIRELDLKELEMAYSVLKQLRGELSYKEFEDLIYDMRYMNYTMFGIVEGEELITYAGVAVQTNLYHKRHLYVFDLVSDDKYKSKGYGALMLDFLSDYARASMCENIVLSSSFTRVDAHRFYEKNGFKKKSYLFLKTLSKI</sequence>
<dbReference type="Gene3D" id="3.40.630.30">
    <property type="match status" value="1"/>
</dbReference>
<keyword evidence="3" id="KW-1185">Reference proteome</keyword>
<dbReference type="RefSeq" id="WP_021287983.1">
    <property type="nucleotide sequence ID" value="NZ_AUPZ01000011.1"/>
</dbReference>
<dbReference type="AlphaFoldDB" id="T0JKZ1"/>
<dbReference type="InterPro" id="IPR000182">
    <property type="entry name" value="GNAT_dom"/>
</dbReference>
<protein>
    <submittedName>
        <fullName evidence="2">GCN5 family acetyltransferase</fullName>
    </submittedName>
</protein>
<dbReference type="Pfam" id="PF00583">
    <property type="entry name" value="Acetyltransf_1"/>
    <property type="match status" value="1"/>
</dbReference>
<dbReference type="PATRIC" id="fig|1172190.3.peg.1668"/>
<dbReference type="SUPFAM" id="SSF55729">
    <property type="entry name" value="Acyl-CoA N-acyltransferases (Nat)"/>
    <property type="match status" value="1"/>
</dbReference>
<dbReference type="STRING" id="1172190.M947_08665"/>
<comment type="caution">
    <text evidence="2">The sequence shown here is derived from an EMBL/GenBank/DDBJ whole genome shotgun (WGS) entry which is preliminary data.</text>
</comment>
<dbReference type="CDD" id="cd04301">
    <property type="entry name" value="NAT_SF"/>
    <property type="match status" value="1"/>
</dbReference>
<keyword evidence="2" id="KW-0808">Transferase</keyword>
<evidence type="ECO:0000313" key="3">
    <source>
        <dbReference type="Proteomes" id="UP000015520"/>
    </source>
</evidence>
<reference evidence="2 3" key="1">
    <citation type="submission" date="2013-07" db="EMBL/GenBank/DDBJ databases">
        <title>Sulfurimonas hongkongensis AST-10 Genome Sequencing.</title>
        <authorList>
            <person name="Cai L."/>
            <person name="Zhang T."/>
        </authorList>
    </citation>
    <scope>NUCLEOTIDE SEQUENCE [LARGE SCALE GENOMIC DNA]</scope>
    <source>
        <strain evidence="2 3">AST-10</strain>
    </source>
</reference>
<dbReference type="InterPro" id="IPR016181">
    <property type="entry name" value="Acyl_CoA_acyltransferase"/>
</dbReference>
<name>T0JKZ1_9BACT</name>
<dbReference type="GO" id="GO:0016747">
    <property type="term" value="F:acyltransferase activity, transferring groups other than amino-acyl groups"/>
    <property type="evidence" value="ECO:0007669"/>
    <property type="project" value="InterPro"/>
</dbReference>
<dbReference type="PROSITE" id="PS51186">
    <property type="entry name" value="GNAT"/>
    <property type="match status" value="1"/>
</dbReference>
<gene>
    <name evidence="2" type="ORF">M947_08665</name>
</gene>
<accession>T0JKZ1</accession>
<organism evidence="2 3">
    <name type="scientific">Sulfurimonas hongkongensis</name>
    <dbReference type="NCBI Taxonomy" id="1172190"/>
    <lineage>
        <taxon>Bacteria</taxon>
        <taxon>Pseudomonadati</taxon>
        <taxon>Campylobacterota</taxon>
        <taxon>Epsilonproteobacteria</taxon>
        <taxon>Campylobacterales</taxon>
        <taxon>Sulfurimonadaceae</taxon>
        <taxon>Sulfurimonas</taxon>
    </lineage>
</organism>